<evidence type="ECO:0000256" key="3">
    <source>
        <dbReference type="ARBA" id="ARBA00012000"/>
    </source>
</evidence>
<keyword evidence="8" id="KW-1185">Reference proteome</keyword>
<dbReference type="PANTHER" id="PTHR43003:SF5">
    <property type="entry name" value="DNA-3-METHYLADENINE GLYCOSYLASE"/>
    <property type="match status" value="1"/>
</dbReference>
<keyword evidence="4" id="KW-0227">DNA damage</keyword>
<dbReference type="PANTHER" id="PTHR43003">
    <property type="entry name" value="DNA-3-METHYLADENINE GLYCOSYLASE"/>
    <property type="match status" value="1"/>
</dbReference>
<dbReference type="CDD" id="cd00056">
    <property type="entry name" value="ENDO3c"/>
    <property type="match status" value="1"/>
</dbReference>
<dbReference type="GO" id="GO:0008725">
    <property type="term" value="F:DNA-3-methyladenine glycosylase activity"/>
    <property type="evidence" value="ECO:0007669"/>
    <property type="project" value="TreeGrafter"/>
</dbReference>
<dbReference type="Gene3D" id="3.30.310.20">
    <property type="entry name" value="DNA-3-methyladenine glycosylase AlkA, N-terminal domain"/>
    <property type="match status" value="1"/>
</dbReference>
<dbReference type="Gene3D" id="1.10.1670.10">
    <property type="entry name" value="Helix-hairpin-Helix base-excision DNA repair enzymes (C-terminal)"/>
    <property type="match status" value="1"/>
</dbReference>
<evidence type="ECO:0000256" key="4">
    <source>
        <dbReference type="ARBA" id="ARBA00022763"/>
    </source>
</evidence>
<dbReference type="OrthoDB" id="9785929at2"/>
<organism evidence="7 8">
    <name type="scientific">Thermoflavimicrobium dichotomicum</name>
    <dbReference type="NCBI Taxonomy" id="46223"/>
    <lineage>
        <taxon>Bacteria</taxon>
        <taxon>Bacillati</taxon>
        <taxon>Bacillota</taxon>
        <taxon>Bacilli</taxon>
        <taxon>Bacillales</taxon>
        <taxon>Thermoactinomycetaceae</taxon>
        <taxon>Thermoflavimicrobium</taxon>
    </lineage>
</organism>
<dbReference type="Pfam" id="PF00730">
    <property type="entry name" value="HhH-GPD"/>
    <property type="match status" value="1"/>
</dbReference>
<dbReference type="GO" id="GO:0032993">
    <property type="term" value="C:protein-DNA complex"/>
    <property type="evidence" value="ECO:0007669"/>
    <property type="project" value="TreeGrafter"/>
</dbReference>
<name>A0A1I3JFC8_9BACL</name>
<evidence type="ECO:0000313" key="8">
    <source>
        <dbReference type="Proteomes" id="UP000199545"/>
    </source>
</evidence>
<dbReference type="GO" id="GO:0006307">
    <property type="term" value="P:DNA alkylation repair"/>
    <property type="evidence" value="ECO:0007669"/>
    <property type="project" value="TreeGrafter"/>
</dbReference>
<dbReference type="EC" id="3.2.2.21" evidence="3"/>
<evidence type="ECO:0000256" key="2">
    <source>
        <dbReference type="ARBA" id="ARBA00010817"/>
    </source>
</evidence>
<dbReference type="InterPro" id="IPR037046">
    <property type="entry name" value="AlkA_N_sf"/>
</dbReference>
<dbReference type="SUPFAM" id="SSF48150">
    <property type="entry name" value="DNA-glycosylase"/>
    <property type="match status" value="1"/>
</dbReference>
<dbReference type="GO" id="GO:0005737">
    <property type="term" value="C:cytoplasm"/>
    <property type="evidence" value="ECO:0007669"/>
    <property type="project" value="TreeGrafter"/>
</dbReference>
<reference evidence="7 8" key="1">
    <citation type="submission" date="2016-10" db="EMBL/GenBank/DDBJ databases">
        <authorList>
            <person name="de Groot N.N."/>
        </authorList>
    </citation>
    <scope>NUCLEOTIDE SEQUENCE [LARGE SCALE GENOMIC DNA]</scope>
    <source>
        <strain evidence="7 8">DSM 44778</strain>
    </source>
</reference>
<dbReference type="STRING" id="46223.SAMN05421852_10155"/>
<evidence type="ECO:0000313" key="7">
    <source>
        <dbReference type="EMBL" id="SFI58977.1"/>
    </source>
</evidence>
<dbReference type="GO" id="GO:0006285">
    <property type="term" value="P:base-excision repair, AP site formation"/>
    <property type="evidence" value="ECO:0007669"/>
    <property type="project" value="TreeGrafter"/>
</dbReference>
<evidence type="ECO:0000259" key="6">
    <source>
        <dbReference type="SMART" id="SM00478"/>
    </source>
</evidence>
<dbReference type="InterPro" id="IPR011257">
    <property type="entry name" value="DNA_glycosylase"/>
</dbReference>
<dbReference type="EMBL" id="FORR01000001">
    <property type="protein sequence ID" value="SFI58977.1"/>
    <property type="molecule type" value="Genomic_DNA"/>
</dbReference>
<sequence length="300" mass="34678">MLKVPLKYPYSFAHTTKRLHLFAKTSYVCKEQVFYRAIRLCSSVVVIGVSYLPKDHALHIEVNQHLTKEEQQELLTCIKHMWSTEVDLTPFYNQFTDGPLQPIIQKRKGLHLVLDSSIYECLIKTIIGQQLNISFAATLEQRLVQLAGEEINYKGMCLPVFPDPEKVASLCYEDLQKLQFNRRKAEYIIDISRLIVEGKLDLEGLMGCSEEEVMEKLLPLRGIGRWTVECVLLFGMGKPDLLPAADIGLRNAIAHVFELDQKPSEEEVRKLGEQWKPYRSYVTFYLWDAITEQKIKKKQI</sequence>
<accession>A0A1I3JFC8</accession>
<gene>
    <name evidence="7" type="ORF">SAMN05421852_10155</name>
</gene>
<dbReference type="Proteomes" id="UP000199545">
    <property type="component" value="Unassembled WGS sequence"/>
</dbReference>
<dbReference type="RefSeq" id="WP_093226975.1">
    <property type="nucleotide sequence ID" value="NZ_FORR01000001.1"/>
</dbReference>
<dbReference type="Gene3D" id="1.10.340.30">
    <property type="entry name" value="Hypothetical protein, domain 2"/>
    <property type="match status" value="1"/>
</dbReference>
<dbReference type="InterPro" id="IPR003265">
    <property type="entry name" value="HhH-GPD_domain"/>
</dbReference>
<proteinExistence type="inferred from homology"/>
<dbReference type="GO" id="GO:0032131">
    <property type="term" value="F:alkylated DNA binding"/>
    <property type="evidence" value="ECO:0007669"/>
    <property type="project" value="TreeGrafter"/>
</dbReference>
<dbReference type="InterPro" id="IPR051912">
    <property type="entry name" value="Alkylbase_DNA_Glycosylase/TA"/>
</dbReference>
<keyword evidence="5" id="KW-0234">DNA repair</keyword>
<evidence type="ECO:0000256" key="1">
    <source>
        <dbReference type="ARBA" id="ARBA00000086"/>
    </source>
</evidence>
<protein>
    <recommendedName>
        <fullName evidence="3">DNA-3-methyladenine glycosylase II</fullName>
        <ecNumber evidence="3">3.2.2.21</ecNumber>
    </recommendedName>
</protein>
<dbReference type="AlphaFoldDB" id="A0A1I3JFC8"/>
<dbReference type="GO" id="GO:0043916">
    <property type="term" value="F:DNA-7-methylguanine glycosylase activity"/>
    <property type="evidence" value="ECO:0007669"/>
    <property type="project" value="TreeGrafter"/>
</dbReference>
<dbReference type="FunFam" id="1.10.340.30:FF:000004">
    <property type="entry name" value="DNA-3-methyladenine glycosylase II"/>
    <property type="match status" value="1"/>
</dbReference>
<comment type="similarity">
    <text evidence="2">Belongs to the alkylbase DNA glycosidase AlkA family.</text>
</comment>
<evidence type="ECO:0000256" key="5">
    <source>
        <dbReference type="ARBA" id="ARBA00023204"/>
    </source>
</evidence>
<dbReference type="SMART" id="SM00478">
    <property type="entry name" value="ENDO3c"/>
    <property type="match status" value="1"/>
</dbReference>
<dbReference type="InterPro" id="IPR023170">
    <property type="entry name" value="HhH_base_excis_C"/>
</dbReference>
<feature type="domain" description="HhH-GPD" evidence="6">
    <location>
        <begin position="127"/>
        <end position="291"/>
    </location>
</feature>
<comment type="catalytic activity">
    <reaction evidence="1">
        <text>Hydrolysis of alkylated DNA, releasing 3-methyladenine, 3-methylguanine, 7-methylguanine and 7-methyladenine.</text>
        <dbReference type="EC" id="3.2.2.21"/>
    </reaction>
</comment>